<keyword evidence="2" id="KW-1185">Reference proteome</keyword>
<dbReference type="Proteomes" id="UP000565089">
    <property type="component" value="Unassembled WGS sequence"/>
</dbReference>
<dbReference type="Pfam" id="PF13289">
    <property type="entry name" value="SIR2_2"/>
    <property type="match status" value="1"/>
</dbReference>
<evidence type="ECO:0000313" key="1">
    <source>
        <dbReference type="EMBL" id="MBB4713646.1"/>
    </source>
</evidence>
<evidence type="ECO:0008006" key="3">
    <source>
        <dbReference type="Google" id="ProtNLM"/>
    </source>
</evidence>
<protein>
    <recommendedName>
        <fullName evidence="3">SIR2-like domain-containing protein</fullName>
    </recommendedName>
</protein>
<evidence type="ECO:0000313" key="2">
    <source>
        <dbReference type="Proteomes" id="UP000565089"/>
    </source>
</evidence>
<name>A0A7W7DMS3_9ACTN</name>
<accession>A0A7W7DMS3</accession>
<organism evidence="1 2">
    <name type="scientific">Streptomyces luteogriseus</name>
    <dbReference type="NCBI Taxonomy" id="68233"/>
    <lineage>
        <taxon>Bacteria</taxon>
        <taxon>Bacillati</taxon>
        <taxon>Actinomycetota</taxon>
        <taxon>Actinomycetes</taxon>
        <taxon>Kitasatosporales</taxon>
        <taxon>Streptomycetaceae</taxon>
        <taxon>Streptomyces</taxon>
    </lineage>
</organism>
<dbReference type="RefSeq" id="WP_184909533.1">
    <property type="nucleotide sequence ID" value="NZ_JACHMS010000001.1"/>
</dbReference>
<reference evidence="1 2" key="1">
    <citation type="submission" date="2020-08" db="EMBL/GenBank/DDBJ databases">
        <title>Sequencing the genomes of 1000 actinobacteria strains.</title>
        <authorList>
            <person name="Klenk H.-P."/>
        </authorList>
    </citation>
    <scope>NUCLEOTIDE SEQUENCE [LARGE SCALE GENOMIC DNA]</scope>
    <source>
        <strain evidence="1 2">DSM 40483</strain>
    </source>
</reference>
<dbReference type="AlphaFoldDB" id="A0A7W7DMS3"/>
<dbReference type="SUPFAM" id="SSF52467">
    <property type="entry name" value="DHS-like NAD/FAD-binding domain"/>
    <property type="match status" value="1"/>
</dbReference>
<dbReference type="Gene3D" id="3.40.50.1220">
    <property type="entry name" value="TPP-binding domain"/>
    <property type="match status" value="1"/>
</dbReference>
<comment type="caution">
    <text evidence="1">The sequence shown here is derived from an EMBL/GenBank/DDBJ whole genome shotgun (WGS) entry which is preliminary data.</text>
</comment>
<dbReference type="InterPro" id="IPR029035">
    <property type="entry name" value="DHS-like_NAD/FAD-binding_dom"/>
</dbReference>
<sequence length="483" mass="54544">MHLPSDLVSAFRGGRGAVFVGAGASVDAGLPTWQQFVTRLALELDIEPGPDGGFPTTELNKIPQYYENRFNRRLLLSTVRELLGDRRNVRSEVHRLLARLPCTTFYTTNYDELLEDALRDQGQRFSVVASEEAARASSDIHGHVVRKIHGTLSQPQTLIITRDDYARFVNANSVTINTLQSDLIHHMFLFVGYSLSDPDFNNIYDNVLYNMGNMAQTHYLCVPHASAMEIDDLARRGIKTIDLSGWPGANPSEQLKSFLSDLANATSDLVHIERFFKGLRNGDRVPLVISSTLNDGEQFVFYPDCDVRVAQQVERALERMGVSTRWVADQVALEEADTYMGDNVVLICSPFGNKFTRRVFEELGPGNICVRFCHTDGKRYIQDLKTAREYIADDPSKSPGNAEMSDYCVVARYRNPWNPSKHIYLFAGIYAIGTHAISQYLSNLMNYRHLPDDPEDSVALLRVSFVDHDPYNYDYEVALHEVL</sequence>
<dbReference type="GeneID" id="95795504"/>
<dbReference type="EMBL" id="JACHMS010000001">
    <property type="protein sequence ID" value="MBB4713646.1"/>
    <property type="molecule type" value="Genomic_DNA"/>
</dbReference>
<proteinExistence type="predicted"/>
<gene>
    <name evidence="1" type="ORF">BJ965_003528</name>
</gene>